<accession>A0A1Q2CPW2</accession>
<keyword evidence="11" id="KW-1185">Reference proteome</keyword>
<dbReference type="PANTHER" id="PTHR42920">
    <property type="entry name" value="OS03G0707200 PROTEIN-RELATED"/>
    <property type="match status" value="1"/>
</dbReference>
<dbReference type="Proteomes" id="UP000188145">
    <property type="component" value="Chromosome"/>
</dbReference>
<evidence type="ECO:0000256" key="6">
    <source>
        <dbReference type="ARBA" id="ARBA00023136"/>
    </source>
</evidence>
<dbReference type="GO" id="GO:0005886">
    <property type="term" value="C:plasma membrane"/>
    <property type="evidence" value="ECO:0007669"/>
    <property type="project" value="UniProtKB-SubCell"/>
</dbReference>
<feature type="transmembrane region" description="Helical" evidence="8">
    <location>
        <begin position="59"/>
        <end position="76"/>
    </location>
</feature>
<evidence type="ECO:0000313" key="10">
    <source>
        <dbReference type="EMBL" id="AQP48158.1"/>
    </source>
</evidence>
<protein>
    <recommendedName>
        <fullName evidence="9">EamA domain-containing protein</fullName>
    </recommendedName>
</protein>
<dbReference type="STRING" id="1332264.BW730_12285"/>
<keyword evidence="5 8" id="KW-1133">Transmembrane helix</keyword>
<reference evidence="11" key="1">
    <citation type="submission" date="2017-02" db="EMBL/GenBank/DDBJ databases">
        <title>Tessaracoccus aquaemaris sp. nov., isolated from the intestine of a Korean rockfish, Sebastes schlegelii, in a marine aquaculture pond.</title>
        <authorList>
            <person name="Tak E.J."/>
            <person name="Bae J.-W."/>
        </authorList>
    </citation>
    <scope>NUCLEOTIDE SEQUENCE [LARGE SCALE GENOMIC DNA]</scope>
    <source>
        <strain evidence="11">NSG39</strain>
    </source>
</reference>
<evidence type="ECO:0000256" key="8">
    <source>
        <dbReference type="SAM" id="Phobius"/>
    </source>
</evidence>
<feature type="domain" description="EamA" evidence="9">
    <location>
        <begin position="2"/>
        <end position="72"/>
    </location>
</feature>
<name>A0A1Q2CPW2_9ACTN</name>
<dbReference type="PANTHER" id="PTHR42920:SF5">
    <property type="entry name" value="EAMA DOMAIN-CONTAINING PROTEIN"/>
    <property type="match status" value="1"/>
</dbReference>
<feature type="region of interest" description="Disordered" evidence="7">
    <location>
        <begin position="101"/>
        <end position="121"/>
    </location>
</feature>
<keyword evidence="6 8" id="KW-0472">Membrane</keyword>
<dbReference type="OrthoDB" id="3182968at2"/>
<dbReference type="Pfam" id="PF00892">
    <property type="entry name" value="EamA"/>
    <property type="match status" value="1"/>
</dbReference>
<keyword evidence="3" id="KW-1003">Cell membrane</keyword>
<evidence type="ECO:0000256" key="3">
    <source>
        <dbReference type="ARBA" id="ARBA00022475"/>
    </source>
</evidence>
<gene>
    <name evidence="10" type="ORF">BW730_12285</name>
</gene>
<dbReference type="KEGG" id="tes:BW730_12285"/>
<sequence>MWLAIGYTAILAGIVTMALQTWAQRHIPPTRTALLMTLEPVFASAFAVAFGGEHVTLRLILGGALILLATLVGVRGNESAEPLPERPPGLTGLGALLGEVSPGGAAAGRGSSRGSRHPSAA</sequence>
<evidence type="ECO:0000256" key="4">
    <source>
        <dbReference type="ARBA" id="ARBA00022692"/>
    </source>
</evidence>
<evidence type="ECO:0000256" key="1">
    <source>
        <dbReference type="ARBA" id="ARBA00004651"/>
    </source>
</evidence>
<evidence type="ECO:0000259" key="9">
    <source>
        <dbReference type="Pfam" id="PF00892"/>
    </source>
</evidence>
<dbReference type="EMBL" id="CP019606">
    <property type="protein sequence ID" value="AQP48158.1"/>
    <property type="molecule type" value="Genomic_DNA"/>
</dbReference>
<dbReference type="InterPro" id="IPR000620">
    <property type="entry name" value="EamA_dom"/>
</dbReference>
<organism evidence="10 11">
    <name type="scientific">Tessaracoccus aquimaris</name>
    <dbReference type="NCBI Taxonomy" id="1332264"/>
    <lineage>
        <taxon>Bacteria</taxon>
        <taxon>Bacillati</taxon>
        <taxon>Actinomycetota</taxon>
        <taxon>Actinomycetes</taxon>
        <taxon>Propionibacteriales</taxon>
        <taxon>Propionibacteriaceae</taxon>
        <taxon>Tessaracoccus</taxon>
    </lineage>
</organism>
<comment type="similarity">
    <text evidence="2">Belongs to the EamA transporter family.</text>
</comment>
<dbReference type="InterPro" id="IPR051258">
    <property type="entry name" value="Diverse_Substrate_Transporter"/>
</dbReference>
<dbReference type="InterPro" id="IPR037185">
    <property type="entry name" value="EmrE-like"/>
</dbReference>
<comment type="subcellular location">
    <subcellularLocation>
        <location evidence="1">Cell membrane</location>
        <topology evidence="1">Multi-pass membrane protein</topology>
    </subcellularLocation>
</comment>
<dbReference type="SUPFAM" id="SSF103481">
    <property type="entry name" value="Multidrug resistance efflux transporter EmrE"/>
    <property type="match status" value="1"/>
</dbReference>
<evidence type="ECO:0000313" key="11">
    <source>
        <dbReference type="Proteomes" id="UP000188145"/>
    </source>
</evidence>
<evidence type="ECO:0000256" key="5">
    <source>
        <dbReference type="ARBA" id="ARBA00022989"/>
    </source>
</evidence>
<keyword evidence="4 8" id="KW-0812">Transmembrane</keyword>
<evidence type="ECO:0000256" key="7">
    <source>
        <dbReference type="SAM" id="MobiDB-lite"/>
    </source>
</evidence>
<dbReference type="AlphaFoldDB" id="A0A1Q2CPW2"/>
<proteinExistence type="inferred from homology"/>
<evidence type="ECO:0000256" key="2">
    <source>
        <dbReference type="ARBA" id="ARBA00007362"/>
    </source>
</evidence>